<dbReference type="PANTHER" id="PTHR38488">
    <property type="entry name" value="OXIDOREDUCTASE 9.5 KDA SUBUNIT, PUTATIVE (AFU_ORTHOLOGUE AFUA_5G08980)-RELATED"/>
    <property type="match status" value="1"/>
</dbReference>
<keyword evidence="3" id="KW-1185">Reference proteome</keyword>
<comment type="caution">
    <text evidence="2">The sequence shown here is derived from an EMBL/GenBank/DDBJ whole genome shotgun (WGS) entry which is preliminary data.</text>
</comment>
<evidence type="ECO:0000313" key="2">
    <source>
        <dbReference type="EMBL" id="GMK53818.1"/>
    </source>
</evidence>
<sequence length="70" mass="7920">MSAIYRAIQRTAHEQPVIFYSLVIGFTGPALVFAVPPIRKRMGWQPVERIPQTFPVPNRPRRAVAGFEDA</sequence>
<dbReference type="InterPro" id="IPR039961">
    <property type="entry name" value="Nuo9.5"/>
</dbReference>
<dbReference type="Proteomes" id="UP001222932">
    <property type="component" value="Unassembled WGS sequence"/>
</dbReference>
<evidence type="ECO:0000256" key="1">
    <source>
        <dbReference type="SAM" id="Phobius"/>
    </source>
</evidence>
<reference evidence="2" key="1">
    <citation type="journal article" date="2023" name="BMC Genomics">
        <title>Chromosome-level genome assemblies of Cutaneotrichosporon spp. (Trichosporonales, Basidiomycota) reveal imbalanced evolution between nucleotide sequences and chromosome synteny.</title>
        <authorList>
            <person name="Kobayashi Y."/>
            <person name="Kayamori A."/>
            <person name="Aoki K."/>
            <person name="Shiwa Y."/>
            <person name="Matsutani M."/>
            <person name="Fujita N."/>
            <person name="Sugita T."/>
            <person name="Iwasaki W."/>
            <person name="Tanaka N."/>
            <person name="Takashima M."/>
        </authorList>
    </citation>
    <scope>NUCLEOTIDE SEQUENCE</scope>
    <source>
        <strain evidence="2">HIS016</strain>
    </source>
</reference>
<gene>
    <name evidence="2" type="primary">N19M</name>
    <name evidence="2" type="ORF">CspeluHIS016_0104040</name>
</gene>
<accession>A0AAD3TMQ8</accession>
<proteinExistence type="predicted"/>
<keyword evidence="1" id="KW-1133">Transmembrane helix</keyword>
<reference evidence="2" key="2">
    <citation type="submission" date="2023-06" db="EMBL/GenBank/DDBJ databases">
        <authorList>
            <person name="Kobayashi Y."/>
            <person name="Kayamori A."/>
            <person name="Aoki K."/>
            <person name="Shiwa Y."/>
            <person name="Fujita N."/>
            <person name="Sugita T."/>
            <person name="Iwasaki W."/>
            <person name="Tanaka N."/>
            <person name="Takashima M."/>
        </authorList>
    </citation>
    <scope>NUCLEOTIDE SEQUENCE</scope>
    <source>
        <strain evidence="2">HIS016</strain>
    </source>
</reference>
<evidence type="ECO:0000313" key="3">
    <source>
        <dbReference type="Proteomes" id="UP001222932"/>
    </source>
</evidence>
<dbReference type="CDD" id="cd22903">
    <property type="entry name" value="NI9M"/>
    <property type="match status" value="1"/>
</dbReference>
<dbReference type="PANTHER" id="PTHR38488:SF1">
    <property type="entry name" value="OXIDOREDUCTASE 9.5 KDA SUBUNIT, PUTATIVE (AFU_ORTHOLOGUE AFUA_5G08980)-RELATED"/>
    <property type="match status" value="1"/>
</dbReference>
<evidence type="ECO:0008006" key="4">
    <source>
        <dbReference type="Google" id="ProtNLM"/>
    </source>
</evidence>
<keyword evidence="1" id="KW-0812">Transmembrane</keyword>
<dbReference type="AlphaFoldDB" id="A0AAD3TMQ8"/>
<dbReference type="EMBL" id="BTCM01000001">
    <property type="protein sequence ID" value="GMK53818.1"/>
    <property type="molecule type" value="Genomic_DNA"/>
</dbReference>
<protein>
    <recommendedName>
        <fullName evidence="4">NADH-ubiquinone oxidoreductase 9.5 kDa subunit</fullName>
    </recommendedName>
</protein>
<feature type="transmembrane region" description="Helical" evidence="1">
    <location>
        <begin position="17"/>
        <end position="35"/>
    </location>
</feature>
<keyword evidence="1" id="KW-0472">Membrane</keyword>
<name>A0AAD3TMQ8_9TREE</name>
<organism evidence="2 3">
    <name type="scientific">Cutaneotrichosporon spelunceum</name>
    <dbReference type="NCBI Taxonomy" id="1672016"/>
    <lineage>
        <taxon>Eukaryota</taxon>
        <taxon>Fungi</taxon>
        <taxon>Dikarya</taxon>
        <taxon>Basidiomycota</taxon>
        <taxon>Agaricomycotina</taxon>
        <taxon>Tremellomycetes</taxon>
        <taxon>Trichosporonales</taxon>
        <taxon>Trichosporonaceae</taxon>
        <taxon>Cutaneotrichosporon</taxon>
    </lineage>
</organism>